<gene>
    <name evidence="2" type="ORF">AERYTH_10130</name>
</gene>
<evidence type="ECO:0000256" key="1">
    <source>
        <dbReference type="SAM" id="MobiDB-lite"/>
    </source>
</evidence>
<protein>
    <submittedName>
        <fullName evidence="2">Uncharacterized protein</fullName>
    </submittedName>
</protein>
<organism evidence="2 3">
    <name type="scientific">Aeromicrobium erythreum</name>
    <dbReference type="NCBI Taxonomy" id="2041"/>
    <lineage>
        <taxon>Bacteria</taxon>
        <taxon>Bacillati</taxon>
        <taxon>Actinomycetota</taxon>
        <taxon>Actinomycetes</taxon>
        <taxon>Propionibacteriales</taxon>
        <taxon>Nocardioidaceae</taxon>
        <taxon>Aeromicrobium</taxon>
    </lineage>
</organism>
<dbReference type="Proteomes" id="UP000067689">
    <property type="component" value="Chromosome"/>
</dbReference>
<dbReference type="RefSeq" id="WP_067858059.1">
    <property type="nucleotide sequence ID" value="NZ_CP011502.1"/>
</dbReference>
<keyword evidence="3" id="KW-1185">Reference proteome</keyword>
<dbReference type="AlphaFoldDB" id="A0A0U4BAX6"/>
<reference evidence="2 3" key="1">
    <citation type="journal article" date="1991" name="Int. J. Syst. Bacteriol.">
        <title>Description of the erythromycin-producing bacterium Arthrobacter sp. strain NRRL B-3381 as Aeromicrobium erythreum gen. nov., sp. nov.</title>
        <authorList>
            <person name="Miller E.S."/>
            <person name="Woese C.R."/>
            <person name="Brenner S."/>
        </authorList>
    </citation>
    <scope>NUCLEOTIDE SEQUENCE [LARGE SCALE GENOMIC DNA]</scope>
    <source>
        <strain evidence="2 3">AR18</strain>
    </source>
</reference>
<evidence type="ECO:0000313" key="3">
    <source>
        <dbReference type="Proteomes" id="UP000067689"/>
    </source>
</evidence>
<feature type="compositionally biased region" description="Low complexity" evidence="1">
    <location>
        <begin position="33"/>
        <end position="55"/>
    </location>
</feature>
<dbReference type="KEGG" id="aer:AERYTH_10130"/>
<name>A0A0U4BAX6_9ACTN</name>
<feature type="region of interest" description="Disordered" evidence="1">
    <location>
        <begin position="33"/>
        <end position="57"/>
    </location>
</feature>
<dbReference type="EMBL" id="CP011502">
    <property type="protein sequence ID" value="ALX05033.1"/>
    <property type="molecule type" value="Genomic_DNA"/>
</dbReference>
<sequence length="108" mass="10711">MPGPRRTLAAALSAAVVGLFLVAGIGATHAGAHQRATTTHTSAASSHQAAHVKASGQHVDQHHLDLWALPPESAPVAPVLARDTVVDAGVAVVESEAPAAAGRGPPTA</sequence>
<evidence type="ECO:0000313" key="2">
    <source>
        <dbReference type="EMBL" id="ALX05033.1"/>
    </source>
</evidence>
<accession>A0A0U4BAX6</accession>
<proteinExistence type="predicted"/>
<dbReference type="PATRIC" id="fig|2041.4.peg.2118"/>
<dbReference type="STRING" id="2041.AERYTH_10130"/>